<keyword evidence="6" id="KW-0804">Transcription</keyword>
<dbReference type="PANTHER" id="PTHR37461:SF1">
    <property type="entry name" value="ANTI-SIGMA-K FACTOR RSKA"/>
    <property type="match status" value="1"/>
</dbReference>
<evidence type="ECO:0000256" key="4">
    <source>
        <dbReference type="ARBA" id="ARBA00023015"/>
    </source>
</evidence>
<dbReference type="RefSeq" id="WP_344952546.1">
    <property type="nucleotide sequence ID" value="NZ_BAAAZR010000052.1"/>
</dbReference>
<proteinExistence type="predicted"/>
<evidence type="ECO:0000256" key="3">
    <source>
        <dbReference type="ARBA" id="ARBA00022989"/>
    </source>
</evidence>
<dbReference type="InterPro" id="IPR051474">
    <property type="entry name" value="Anti-sigma-K/W_factor"/>
</dbReference>
<keyword evidence="5 8" id="KW-0472">Membrane</keyword>
<protein>
    <submittedName>
        <fullName evidence="10">Anti-sigma U factor RsuA</fullName>
    </submittedName>
</protein>
<keyword evidence="4" id="KW-0805">Transcription regulation</keyword>
<organism evidence="10 11">
    <name type="scientific">Sphaerisporangium flaviroseum</name>
    <dbReference type="NCBI Taxonomy" id="509199"/>
    <lineage>
        <taxon>Bacteria</taxon>
        <taxon>Bacillati</taxon>
        <taxon>Actinomycetota</taxon>
        <taxon>Actinomycetes</taxon>
        <taxon>Streptosporangiales</taxon>
        <taxon>Streptosporangiaceae</taxon>
        <taxon>Sphaerisporangium</taxon>
    </lineage>
</organism>
<feature type="compositionally biased region" description="Low complexity" evidence="7">
    <location>
        <begin position="116"/>
        <end position="136"/>
    </location>
</feature>
<evidence type="ECO:0000259" key="9">
    <source>
        <dbReference type="Pfam" id="PF13490"/>
    </source>
</evidence>
<evidence type="ECO:0000313" key="11">
    <source>
        <dbReference type="Proteomes" id="UP001500888"/>
    </source>
</evidence>
<comment type="caution">
    <text evidence="10">The sequence shown here is derived from an EMBL/GenBank/DDBJ whole genome shotgun (WGS) entry which is preliminary data.</text>
</comment>
<evidence type="ECO:0000256" key="6">
    <source>
        <dbReference type="ARBA" id="ARBA00023163"/>
    </source>
</evidence>
<feature type="region of interest" description="Disordered" evidence="7">
    <location>
        <begin position="116"/>
        <end position="169"/>
    </location>
</feature>
<feature type="compositionally biased region" description="Polar residues" evidence="7">
    <location>
        <begin position="137"/>
        <end position="147"/>
    </location>
</feature>
<comment type="subcellular location">
    <subcellularLocation>
        <location evidence="1">Membrane</location>
        <topology evidence="1">Single-pass membrane protein</topology>
    </subcellularLocation>
</comment>
<dbReference type="InterPro" id="IPR041916">
    <property type="entry name" value="Anti_sigma_zinc_sf"/>
</dbReference>
<evidence type="ECO:0000256" key="7">
    <source>
        <dbReference type="SAM" id="MobiDB-lite"/>
    </source>
</evidence>
<gene>
    <name evidence="10" type="primary">rsuA_3</name>
    <name evidence="10" type="ORF">GCM10022226_77510</name>
</gene>
<dbReference type="EMBL" id="BAAAZR010000052">
    <property type="protein sequence ID" value="GAA3843075.1"/>
    <property type="molecule type" value="Genomic_DNA"/>
</dbReference>
<name>A0ABP7JEP7_9ACTN</name>
<reference evidence="11" key="1">
    <citation type="journal article" date="2019" name="Int. J. Syst. Evol. Microbiol.">
        <title>The Global Catalogue of Microorganisms (GCM) 10K type strain sequencing project: providing services to taxonomists for standard genome sequencing and annotation.</title>
        <authorList>
            <consortium name="The Broad Institute Genomics Platform"/>
            <consortium name="The Broad Institute Genome Sequencing Center for Infectious Disease"/>
            <person name="Wu L."/>
            <person name="Ma J."/>
        </authorList>
    </citation>
    <scope>NUCLEOTIDE SEQUENCE [LARGE SCALE GENOMIC DNA]</scope>
    <source>
        <strain evidence="11">JCM 16908</strain>
    </source>
</reference>
<evidence type="ECO:0000313" key="10">
    <source>
        <dbReference type="EMBL" id="GAA3843075.1"/>
    </source>
</evidence>
<sequence length="264" mass="27610">MSACEDVRMALGAHILGALDADEAVLIEAHLATCPECRAEFDQLRMITVLLAKVSEEDIEQAASPPHAVLDRMIAASAKRHRVHRLLLGLAASLVAVVLAGTAWLAVDTSQEAATTAAGAPEARSAPADAAQRDQANSGRSLTSPSESPLLKQDEPAPPDRTVPVALTGEGGGVRAKLKLFPGDEGTTVQVSISGVPDGTSCRVTAIGMDGTRSPAGSWTIDDADYHGGPATFTGHTELTMERIRGFDIRTATGKRLVSIPYTR</sequence>
<dbReference type="PANTHER" id="PTHR37461">
    <property type="entry name" value="ANTI-SIGMA-K FACTOR RSKA"/>
    <property type="match status" value="1"/>
</dbReference>
<dbReference type="Proteomes" id="UP001500888">
    <property type="component" value="Unassembled WGS sequence"/>
</dbReference>
<dbReference type="Pfam" id="PF13490">
    <property type="entry name" value="zf-HC2"/>
    <property type="match status" value="1"/>
</dbReference>
<keyword evidence="2 8" id="KW-0812">Transmembrane</keyword>
<feature type="transmembrane region" description="Helical" evidence="8">
    <location>
        <begin position="86"/>
        <end position="107"/>
    </location>
</feature>
<feature type="domain" description="Putative zinc-finger" evidence="9">
    <location>
        <begin position="4"/>
        <end position="38"/>
    </location>
</feature>
<evidence type="ECO:0000256" key="1">
    <source>
        <dbReference type="ARBA" id="ARBA00004167"/>
    </source>
</evidence>
<keyword evidence="3 8" id="KW-1133">Transmembrane helix</keyword>
<keyword evidence="11" id="KW-1185">Reference proteome</keyword>
<dbReference type="Gene3D" id="1.10.10.1320">
    <property type="entry name" value="Anti-sigma factor, zinc-finger domain"/>
    <property type="match status" value="1"/>
</dbReference>
<evidence type="ECO:0000256" key="8">
    <source>
        <dbReference type="SAM" id="Phobius"/>
    </source>
</evidence>
<evidence type="ECO:0000256" key="5">
    <source>
        <dbReference type="ARBA" id="ARBA00023136"/>
    </source>
</evidence>
<accession>A0ABP7JEP7</accession>
<evidence type="ECO:0000256" key="2">
    <source>
        <dbReference type="ARBA" id="ARBA00022692"/>
    </source>
</evidence>
<dbReference type="InterPro" id="IPR027383">
    <property type="entry name" value="Znf_put"/>
</dbReference>